<comment type="similarity">
    <text evidence="2">Belongs to the multicopper oxidase family.</text>
</comment>
<dbReference type="InterPro" id="IPR008972">
    <property type="entry name" value="Cupredoxin"/>
</dbReference>
<keyword evidence="7" id="KW-0186">Copper</keyword>
<dbReference type="PROSITE" id="PS00079">
    <property type="entry name" value="MULTICOPPER_OXIDASE1"/>
    <property type="match status" value="1"/>
</dbReference>
<proteinExistence type="inferred from homology"/>
<reference evidence="9" key="1">
    <citation type="journal article" date="2021" name="Front. Plant Sci.">
        <title>Chromosome-Scale Genome Assembly for Chinese Sour Jujube and Insights Into Its Genome Evolution and Domestication Signature.</title>
        <authorList>
            <person name="Shen L.-Y."/>
            <person name="Luo H."/>
            <person name="Wang X.-L."/>
            <person name="Wang X.-M."/>
            <person name="Qiu X.-J."/>
            <person name="Liu H."/>
            <person name="Zhou S.-S."/>
            <person name="Jia K.-H."/>
            <person name="Nie S."/>
            <person name="Bao Y.-T."/>
            <person name="Zhang R.-G."/>
            <person name="Yun Q.-Z."/>
            <person name="Chai Y.-H."/>
            <person name="Lu J.-Y."/>
            <person name="Li Y."/>
            <person name="Zhao S.-W."/>
            <person name="Mao J.-F."/>
            <person name="Jia S.-G."/>
            <person name="Mao Y.-M."/>
        </authorList>
    </citation>
    <scope>NUCLEOTIDE SEQUENCE</scope>
    <source>
        <strain evidence="9">AT0</strain>
        <tissue evidence="9">Leaf</tissue>
    </source>
</reference>
<sequence>MSIYIMFIYIMGEWWNADPEAVSTLAMQTGGGPNVSNAYTLNGLPGTLYNCTAKENLLIALGQTTNVHLKTKTHYPNTTFCMTARPYVTGLGTFDNSTVAVPNTALLQAHYFGQSNGVYTPGFPSNPIFPFNYTMVGNGKKIVVLPFNTGVELVTLDTSILGDWFMHCHLEIHTSWGLKMGWLVLDGKLPNQKLLPPPADLPKC</sequence>
<keyword evidence="6" id="KW-0560">Oxidoreductase</keyword>
<organism evidence="9 10">
    <name type="scientific">Ziziphus jujuba var. spinosa</name>
    <dbReference type="NCBI Taxonomy" id="714518"/>
    <lineage>
        <taxon>Eukaryota</taxon>
        <taxon>Viridiplantae</taxon>
        <taxon>Streptophyta</taxon>
        <taxon>Embryophyta</taxon>
        <taxon>Tracheophyta</taxon>
        <taxon>Spermatophyta</taxon>
        <taxon>Magnoliopsida</taxon>
        <taxon>eudicotyledons</taxon>
        <taxon>Gunneridae</taxon>
        <taxon>Pentapetalae</taxon>
        <taxon>rosids</taxon>
        <taxon>fabids</taxon>
        <taxon>Rosales</taxon>
        <taxon>Rhamnaceae</taxon>
        <taxon>Paliureae</taxon>
        <taxon>Ziziphus</taxon>
    </lineage>
</organism>
<keyword evidence="4" id="KW-0479">Metal-binding</keyword>
<dbReference type="Proteomes" id="UP000813462">
    <property type="component" value="Unassembled WGS sequence"/>
</dbReference>
<dbReference type="SUPFAM" id="SSF49503">
    <property type="entry name" value="Cupredoxins"/>
    <property type="match status" value="1"/>
</dbReference>
<evidence type="ECO:0000259" key="8">
    <source>
        <dbReference type="Pfam" id="PF07731"/>
    </source>
</evidence>
<dbReference type="InterPro" id="IPR045087">
    <property type="entry name" value="Cu-oxidase_fam"/>
</dbReference>
<evidence type="ECO:0000256" key="4">
    <source>
        <dbReference type="ARBA" id="ARBA00022723"/>
    </source>
</evidence>
<feature type="domain" description="Plastocyanin-like" evidence="8">
    <location>
        <begin position="154"/>
        <end position="186"/>
    </location>
</feature>
<comment type="caution">
    <text evidence="9">The sequence shown here is derived from an EMBL/GenBank/DDBJ whole genome shotgun (WGS) entry which is preliminary data.</text>
</comment>
<evidence type="ECO:0000313" key="10">
    <source>
        <dbReference type="Proteomes" id="UP000813462"/>
    </source>
</evidence>
<dbReference type="InterPro" id="IPR011706">
    <property type="entry name" value="Cu-oxidase_C"/>
</dbReference>
<name>A0A978VT07_ZIZJJ</name>
<dbReference type="EMBL" id="JAEACU010000002">
    <property type="protein sequence ID" value="KAH7541952.1"/>
    <property type="molecule type" value="Genomic_DNA"/>
</dbReference>
<dbReference type="GO" id="GO:0005507">
    <property type="term" value="F:copper ion binding"/>
    <property type="evidence" value="ECO:0007669"/>
    <property type="project" value="InterPro"/>
</dbReference>
<dbReference type="Gene3D" id="2.60.40.420">
    <property type="entry name" value="Cupredoxins - blue copper proteins"/>
    <property type="match status" value="1"/>
</dbReference>
<dbReference type="InterPro" id="IPR002355">
    <property type="entry name" value="Cu_oxidase_Cu_BS"/>
</dbReference>
<evidence type="ECO:0000256" key="2">
    <source>
        <dbReference type="ARBA" id="ARBA00010609"/>
    </source>
</evidence>
<accession>A0A978VT07</accession>
<comment type="subcellular location">
    <subcellularLocation>
        <location evidence="1">Secreted</location>
    </subcellularLocation>
</comment>
<dbReference type="PANTHER" id="PTHR11709:SF417">
    <property type="entry name" value="LACCASE-17"/>
    <property type="match status" value="1"/>
</dbReference>
<dbReference type="AlphaFoldDB" id="A0A978VT07"/>
<dbReference type="PROSITE" id="PS00080">
    <property type="entry name" value="MULTICOPPER_OXIDASE2"/>
    <property type="match status" value="1"/>
</dbReference>
<keyword evidence="3" id="KW-0964">Secreted</keyword>
<dbReference type="GO" id="GO:0005576">
    <property type="term" value="C:extracellular region"/>
    <property type="evidence" value="ECO:0007669"/>
    <property type="project" value="UniProtKB-SubCell"/>
</dbReference>
<protein>
    <recommendedName>
        <fullName evidence="8">Plastocyanin-like domain-containing protein</fullName>
    </recommendedName>
</protein>
<dbReference type="GO" id="GO:0016491">
    <property type="term" value="F:oxidoreductase activity"/>
    <property type="evidence" value="ECO:0007669"/>
    <property type="project" value="UniProtKB-KW"/>
</dbReference>
<dbReference type="PANTHER" id="PTHR11709">
    <property type="entry name" value="MULTI-COPPER OXIDASE"/>
    <property type="match status" value="1"/>
</dbReference>
<keyword evidence="5" id="KW-0677">Repeat</keyword>
<dbReference type="InterPro" id="IPR033138">
    <property type="entry name" value="Cu_oxidase_CS"/>
</dbReference>
<evidence type="ECO:0000256" key="7">
    <source>
        <dbReference type="ARBA" id="ARBA00023008"/>
    </source>
</evidence>
<gene>
    <name evidence="9" type="ORF">FEM48_Zijuj02G0021800</name>
</gene>
<evidence type="ECO:0000256" key="5">
    <source>
        <dbReference type="ARBA" id="ARBA00022737"/>
    </source>
</evidence>
<evidence type="ECO:0000256" key="6">
    <source>
        <dbReference type="ARBA" id="ARBA00023002"/>
    </source>
</evidence>
<evidence type="ECO:0000313" key="9">
    <source>
        <dbReference type="EMBL" id="KAH7541952.1"/>
    </source>
</evidence>
<dbReference type="Pfam" id="PF07731">
    <property type="entry name" value="Cu-oxidase_2"/>
    <property type="match status" value="1"/>
</dbReference>
<evidence type="ECO:0000256" key="3">
    <source>
        <dbReference type="ARBA" id="ARBA00022525"/>
    </source>
</evidence>
<evidence type="ECO:0000256" key="1">
    <source>
        <dbReference type="ARBA" id="ARBA00004613"/>
    </source>
</evidence>